<proteinExistence type="inferred from homology"/>
<evidence type="ECO:0000256" key="2">
    <source>
        <dbReference type="ARBA" id="ARBA00023002"/>
    </source>
</evidence>
<evidence type="ECO:0000256" key="1">
    <source>
        <dbReference type="ARBA" id="ARBA00006484"/>
    </source>
</evidence>
<evidence type="ECO:0000313" key="4">
    <source>
        <dbReference type="EMBL" id="CUS36511.1"/>
    </source>
</evidence>
<keyword evidence="5" id="KW-1185">Reference proteome</keyword>
<dbReference type="EMBL" id="CZQA01000009">
    <property type="protein sequence ID" value="CUS36511.1"/>
    <property type="molecule type" value="Genomic_DNA"/>
</dbReference>
<feature type="domain" description="Ketoreductase" evidence="3">
    <location>
        <begin position="12"/>
        <end position="195"/>
    </location>
</feature>
<dbReference type="InterPro" id="IPR002347">
    <property type="entry name" value="SDR_fam"/>
</dbReference>
<dbReference type="PANTHER" id="PTHR43477:SF1">
    <property type="entry name" value="DIHYDROANTICAPSIN 7-DEHYDROGENASE"/>
    <property type="match status" value="1"/>
</dbReference>
<dbReference type="PRINTS" id="PR00081">
    <property type="entry name" value="GDHRDH"/>
</dbReference>
<dbReference type="CDD" id="cd05233">
    <property type="entry name" value="SDR_c"/>
    <property type="match status" value="1"/>
</dbReference>
<dbReference type="InterPro" id="IPR036291">
    <property type="entry name" value="NAD(P)-bd_dom_sf"/>
</dbReference>
<accession>A0A0S4LH06</accession>
<evidence type="ECO:0000313" key="5">
    <source>
        <dbReference type="Proteomes" id="UP000199032"/>
    </source>
</evidence>
<dbReference type="RefSeq" id="WP_090749067.1">
    <property type="nucleotide sequence ID" value="NZ_CZQA01000009.1"/>
</dbReference>
<dbReference type="GO" id="GO:0004316">
    <property type="term" value="F:3-oxoacyl-[acyl-carrier-protein] reductase (NADPH) activity"/>
    <property type="evidence" value="ECO:0007669"/>
    <property type="project" value="UniProtKB-EC"/>
</dbReference>
<dbReference type="AlphaFoldDB" id="A0A0S4LH06"/>
<evidence type="ECO:0000259" key="3">
    <source>
        <dbReference type="SMART" id="SM00822"/>
    </source>
</evidence>
<sequence>MNDHSPRVFEGKTIVVSGASSGIGRAIAVQLAQQGAGLVLIGRDRARLKETAQRARGPVCRIVQLDLTDVTAIMPAVKETVAAMGRLYGLCHAAGTVDTLPLSATSPEKLHAMMQVNFVAGMELARSVTRRDLLTEEGGSVLFIASIYGLVGKPGQIAYSGSKGAVTAGARAMATELARRNVRVNVLSPGMVRTEMTERALAGLSGHQVQALKDMHPLGIGSPDDVAHAATFLLSPQSKWITGANLVVDGGCSAQ</sequence>
<reference evidence="4 5" key="1">
    <citation type="submission" date="2015-10" db="EMBL/GenBank/DDBJ databases">
        <authorList>
            <person name="Gilbert D.G."/>
        </authorList>
    </citation>
    <scope>NUCLEOTIDE SEQUENCE [LARGE SCALE GENOMIC DNA]</scope>
    <source>
        <strain evidence="4">COMA1</strain>
    </source>
</reference>
<dbReference type="Proteomes" id="UP000199032">
    <property type="component" value="Unassembled WGS sequence"/>
</dbReference>
<organism evidence="4 5">
    <name type="scientific">Candidatus Nitrospira nitrosa</name>
    <dbReference type="NCBI Taxonomy" id="1742972"/>
    <lineage>
        <taxon>Bacteria</taxon>
        <taxon>Pseudomonadati</taxon>
        <taxon>Nitrospirota</taxon>
        <taxon>Nitrospiria</taxon>
        <taxon>Nitrospirales</taxon>
        <taxon>Nitrospiraceae</taxon>
        <taxon>Nitrospira</taxon>
    </lineage>
</organism>
<dbReference type="Pfam" id="PF13561">
    <property type="entry name" value="adh_short_C2"/>
    <property type="match status" value="1"/>
</dbReference>
<name>A0A0S4LH06_9BACT</name>
<gene>
    <name evidence="4" type="ORF">COMA1_30094</name>
</gene>
<comment type="similarity">
    <text evidence="1">Belongs to the short-chain dehydrogenases/reductases (SDR) family.</text>
</comment>
<dbReference type="SMART" id="SM00822">
    <property type="entry name" value="PKS_KR"/>
    <property type="match status" value="1"/>
</dbReference>
<dbReference type="EC" id="1.1.1.100" evidence="4"/>
<dbReference type="InterPro" id="IPR051122">
    <property type="entry name" value="SDR_DHRS6-like"/>
</dbReference>
<dbReference type="OrthoDB" id="9811743at2"/>
<dbReference type="STRING" id="1742972.COMA1_30094"/>
<dbReference type="SUPFAM" id="SSF51735">
    <property type="entry name" value="NAD(P)-binding Rossmann-fold domains"/>
    <property type="match status" value="1"/>
</dbReference>
<dbReference type="InterPro" id="IPR057326">
    <property type="entry name" value="KR_dom"/>
</dbReference>
<protein>
    <submittedName>
        <fullName evidence="4">3-oxoacyl-(Acyl-carrier-protein) reductase</fullName>
        <ecNumber evidence="4">1.1.1.100</ecNumber>
    </submittedName>
</protein>
<dbReference type="FunFam" id="3.40.50.720:FF:000084">
    <property type="entry name" value="Short-chain dehydrogenase reductase"/>
    <property type="match status" value="1"/>
</dbReference>
<dbReference type="Gene3D" id="3.40.50.720">
    <property type="entry name" value="NAD(P)-binding Rossmann-like Domain"/>
    <property type="match status" value="1"/>
</dbReference>
<dbReference type="PANTHER" id="PTHR43477">
    <property type="entry name" value="DIHYDROANTICAPSIN 7-DEHYDROGENASE"/>
    <property type="match status" value="1"/>
</dbReference>
<keyword evidence="2 4" id="KW-0560">Oxidoreductase</keyword>